<feature type="domain" description="CHAD" evidence="1">
    <location>
        <begin position="24"/>
        <end position="304"/>
    </location>
</feature>
<dbReference type="InterPro" id="IPR007899">
    <property type="entry name" value="CHAD_dom"/>
</dbReference>
<keyword evidence="3" id="KW-1185">Reference proteome</keyword>
<dbReference type="InterPro" id="IPR038186">
    <property type="entry name" value="CHAD_dom_sf"/>
</dbReference>
<proteinExistence type="predicted"/>
<dbReference type="Proteomes" id="UP001057998">
    <property type="component" value="Chromosome 2"/>
</dbReference>
<dbReference type="PANTHER" id="PTHR39339">
    <property type="entry name" value="SLR1444 PROTEIN"/>
    <property type="match status" value="1"/>
</dbReference>
<dbReference type="RefSeq" id="WP_255391748.1">
    <property type="nucleotide sequence ID" value="NZ_CP101509.1"/>
</dbReference>
<gene>
    <name evidence="2" type="ORF">NNL38_17600</name>
</gene>
<dbReference type="Gene3D" id="1.40.20.10">
    <property type="entry name" value="CHAD domain"/>
    <property type="match status" value="1"/>
</dbReference>
<evidence type="ECO:0000313" key="2">
    <source>
        <dbReference type="EMBL" id="UTV30392.1"/>
    </source>
</evidence>
<dbReference type="PANTHER" id="PTHR39339:SF1">
    <property type="entry name" value="CHAD DOMAIN-CONTAINING PROTEIN"/>
    <property type="match status" value="1"/>
</dbReference>
<dbReference type="SMART" id="SM00880">
    <property type="entry name" value="CHAD"/>
    <property type="match status" value="1"/>
</dbReference>
<protein>
    <submittedName>
        <fullName evidence="2">CHAD domain-containing protein</fullName>
    </submittedName>
</protein>
<dbReference type="EMBL" id="CP101509">
    <property type="protein sequence ID" value="UTV30392.1"/>
    <property type="molecule type" value="Genomic_DNA"/>
</dbReference>
<dbReference type="Pfam" id="PF05235">
    <property type="entry name" value="CHAD"/>
    <property type="match status" value="1"/>
</dbReference>
<evidence type="ECO:0000313" key="3">
    <source>
        <dbReference type="Proteomes" id="UP001057998"/>
    </source>
</evidence>
<dbReference type="PROSITE" id="PS51708">
    <property type="entry name" value="CHAD"/>
    <property type="match status" value="1"/>
</dbReference>
<evidence type="ECO:0000259" key="1">
    <source>
        <dbReference type="PROSITE" id="PS51708"/>
    </source>
</evidence>
<organism evidence="2 3">
    <name type="scientific">Photobacterium atrarenae</name>
    <dbReference type="NCBI Taxonomy" id="865757"/>
    <lineage>
        <taxon>Bacteria</taxon>
        <taxon>Pseudomonadati</taxon>
        <taxon>Pseudomonadota</taxon>
        <taxon>Gammaproteobacteria</taxon>
        <taxon>Vibrionales</taxon>
        <taxon>Vibrionaceae</taxon>
        <taxon>Photobacterium</taxon>
    </lineage>
</organism>
<accession>A0ABY5GMB3</accession>
<reference evidence="2" key="1">
    <citation type="submission" date="2022-07" db="EMBL/GenBank/DDBJ databases">
        <title>Genome sequencing of Photobacterium atrarenae GJH2-4.</title>
        <authorList>
            <person name="Park S.-J."/>
        </authorList>
    </citation>
    <scope>NUCLEOTIDE SEQUENCE</scope>
    <source>
        <strain evidence="2">GJH2-4</strain>
    </source>
</reference>
<sequence length="322" mass="38222">MNVNKRDKLKLPKKKKPDVPLKASEEIYLPTYHFLLNEFHHARLHEKGIIRDDDIEFLHQYRVSLRRCRVLISLMKTLFLPRQKKMLNLALKTLMQKTNQLRDLDVFLEQMDDYFSKLDHRHHQGLSCFFDALQHEREATHKAVKKWLKTDNYEQQCQQVKGLIKELEATPVNKGRQKSKAFAQGIIWKRFQRTVTICSSLDSNSPDEQIHQLRICCKKLRYLLEYFTPLFPTKTTKVQIRHLKQLQDELGDFNDSSTQLIFFESYLERHEVPSLNRRAIAELKKVTRQNHLASKERVIQKLSSFISQDNVASFKALYHCEC</sequence>
<name>A0ABY5GMB3_9GAMM</name>